<evidence type="ECO:0000256" key="1">
    <source>
        <dbReference type="SAM" id="MobiDB-lite"/>
    </source>
</evidence>
<dbReference type="EMBL" id="BT069035">
    <property type="protein sequence ID" value="ACN35932.1"/>
    <property type="molecule type" value="mRNA"/>
</dbReference>
<evidence type="ECO:0000313" key="2">
    <source>
        <dbReference type="EMBL" id="ACN35932.1"/>
    </source>
</evidence>
<protein>
    <submittedName>
        <fullName evidence="2">Uncharacterized protein</fullName>
    </submittedName>
</protein>
<reference evidence="2" key="1">
    <citation type="journal article" date="2009" name="PLoS Genet.">
        <title>Sequencing, mapping, and analysis of 27,455 maize full-length cDNAs.</title>
        <authorList>
            <person name="Soderlund C."/>
            <person name="Descour A."/>
            <person name="Kudrna D."/>
            <person name="Bomhoff M."/>
            <person name="Boyd L."/>
            <person name="Currie J."/>
            <person name="Angelova A."/>
            <person name="Collura K."/>
            <person name="Wissotski M."/>
            <person name="Ashley E."/>
            <person name="Morrow D."/>
            <person name="Fernandes J."/>
            <person name="Walbot V."/>
            <person name="Yu Y."/>
        </authorList>
    </citation>
    <scope>NUCLEOTIDE SEQUENCE</scope>
    <source>
        <strain evidence="2">B73</strain>
    </source>
</reference>
<accession>C0PL66</accession>
<organism evidence="2">
    <name type="scientific">Zea mays</name>
    <name type="common">Maize</name>
    <dbReference type="NCBI Taxonomy" id="4577"/>
    <lineage>
        <taxon>Eukaryota</taxon>
        <taxon>Viridiplantae</taxon>
        <taxon>Streptophyta</taxon>
        <taxon>Embryophyta</taxon>
        <taxon>Tracheophyta</taxon>
        <taxon>Spermatophyta</taxon>
        <taxon>Magnoliopsida</taxon>
        <taxon>Liliopsida</taxon>
        <taxon>Poales</taxon>
        <taxon>Poaceae</taxon>
        <taxon>PACMAD clade</taxon>
        <taxon>Panicoideae</taxon>
        <taxon>Andropogonodae</taxon>
        <taxon>Andropogoneae</taxon>
        <taxon>Tripsacinae</taxon>
        <taxon>Zea</taxon>
    </lineage>
</organism>
<proteinExistence type="evidence at transcript level"/>
<name>C0PL66_MAIZE</name>
<feature type="region of interest" description="Disordered" evidence="1">
    <location>
        <begin position="1"/>
        <end position="37"/>
    </location>
</feature>
<dbReference type="AlphaFoldDB" id="C0PL66"/>
<sequence length="37" mass="4291">MRLQHPHQALCQKRRVGARLQSARRNARGHPPSLVTY</sequence>